<keyword evidence="1" id="KW-0812">Transmembrane</keyword>
<reference evidence="2" key="1">
    <citation type="submission" date="2014-11" db="EMBL/GenBank/DDBJ databases">
        <authorList>
            <person name="Amaro Gonzalez C."/>
        </authorList>
    </citation>
    <scope>NUCLEOTIDE SEQUENCE</scope>
</reference>
<sequence length="36" mass="4051">MQVNYNAGQASLVLFIFTFHLALINICPCFMSKMLA</sequence>
<evidence type="ECO:0000313" key="2">
    <source>
        <dbReference type="EMBL" id="JAH03906.1"/>
    </source>
</evidence>
<dbReference type="EMBL" id="GBXM01104671">
    <property type="protein sequence ID" value="JAH03906.1"/>
    <property type="molecule type" value="Transcribed_RNA"/>
</dbReference>
<accession>A0A0E9PH20</accession>
<reference evidence="2" key="2">
    <citation type="journal article" date="2015" name="Fish Shellfish Immunol.">
        <title>Early steps in the European eel (Anguilla anguilla)-Vibrio vulnificus interaction in the gills: Role of the RtxA13 toxin.</title>
        <authorList>
            <person name="Callol A."/>
            <person name="Pajuelo D."/>
            <person name="Ebbesson L."/>
            <person name="Teles M."/>
            <person name="MacKenzie S."/>
            <person name="Amaro C."/>
        </authorList>
    </citation>
    <scope>NUCLEOTIDE SEQUENCE</scope>
</reference>
<organism evidence="2">
    <name type="scientific">Anguilla anguilla</name>
    <name type="common">European freshwater eel</name>
    <name type="synonym">Muraena anguilla</name>
    <dbReference type="NCBI Taxonomy" id="7936"/>
    <lineage>
        <taxon>Eukaryota</taxon>
        <taxon>Metazoa</taxon>
        <taxon>Chordata</taxon>
        <taxon>Craniata</taxon>
        <taxon>Vertebrata</taxon>
        <taxon>Euteleostomi</taxon>
        <taxon>Actinopterygii</taxon>
        <taxon>Neopterygii</taxon>
        <taxon>Teleostei</taxon>
        <taxon>Anguilliformes</taxon>
        <taxon>Anguillidae</taxon>
        <taxon>Anguilla</taxon>
    </lineage>
</organism>
<feature type="transmembrane region" description="Helical" evidence="1">
    <location>
        <begin position="12"/>
        <end position="31"/>
    </location>
</feature>
<protein>
    <submittedName>
        <fullName evidence="2">Uncharacterized protein</fullName>
    </submittedName>
</protein>
<proteinExistence type="predicted"/>
<name>A0A0E9PH20_ANGAN</name>
<evidence type="ECO:0000256" key="1">
    <source>
        <dbReference type="SAM" id="Phobius"/>
    </source>
</evidence>
<keyword evidence="1" id="KW-1133">Transmembrane helix</keyword>
<keyword evidence="1" id="KW-0472">Membrane</keyword>
<dbReference type="AlphaFoldDB" id="A0A0E9PH20"/>